<proteinExistence type="predicted"/>
<dbReference type="Proteomes" id="UP001323617">
    <property type="component" value="Unassembled WGS sequence"/>
</dbReference>
<sequence>MRGSEHLRSYLSAITFWSELRLVRDSGVGESGANEDAAIPALGGASAGARCHRLDSARANRSHLSQDKHPAFLHLRAAASAAVAAPLVFVIEKFCGILSPLSARQSQV</sequence>
<organism evidence="1 2">
    <name type="scientific">Podospora pseudoanserina</name>
    <dbReference type="NCBI Taxonomy" id="2609844"/>
    <lineage>
        <taxon>Eukaryota</taxon>
        <taxon>Fungi</taxon>
        <taxon>Dikarya</taxon>
        <taxon>Ascomycota</taxon>
        <taxon>Pezizomycotina</taxon>
        <taxon>Sordariomycetes</taxon>
        <taxon>Sordariomycetidae</taxon>
        <taxon>Sordariales</taxon>
        <taxon>Podosporaceae</taxon>
        <taxon>Podospora</taxon>
    </lineage>
</organism>
<gene>
    <name evidence="1" type="ORF">QC764_0100590</name>
</gene>
<dbReference type="GeneID" id="87961830"/>
<accession>A0ABR0HVM9</accession>
<reference evidence="1 2" key="1">
    <citation type="journal article" date="2023" name="bioRxiv">
        <title>High-quality genome assemblies of four members of thePodospora anserinaspecies complex.</title>
        <authorList>
            <person name="Ament-Velasquez S.L."/>
            <person name="Vogan A.A."/>
            <person name="Wallerman O."/>
            <person name="Hartmann F."/>
            <person name="Gautier V."/>
            <person name="Silar P."/>
            <person name="Giraud T."/>
            <person name="Johannesson H."/>
        </authorList>
    </citation>
    <scope>NUCLEOTIDE SEQUENCE [LARGE SCALE GENOMIC DNA]</scope>
    <source>
        <strain evidence="1 2">CBS 124.78</strain>
    </source>
</reference>
<name>A0ABR0HVM9_9PEZI</name>
<dbReference type="EMBL" id="JAFFHC010000006">
    <property type="protein sequence ID" value="KAK4671959.1"/>
    <property type="molecule type" value="Genomic_DNA"/>
</dbReference>
<evidence type="ECO:0000313" key="1">
    <source>
        <dbReference type="EMBL" id="KAK4671959.1"/>
    </source>
</evidence>
<dbReference type="RefSeq" id="XP_062798255.1">
    <property type="nucleotide sequence ID" value="XM_062941073.1"/>
</dbReference>
<protein>
    <submittedName>
        <fullName evidence="1">Uncharacterized protein</fullName>
    </submittedName>
</protein>
<keyword evidence="2" id="KW-1185">Reference proteome</keyword>
<evidence type="ECO:0000313" key="2">
    <source>
        <dbReference type="Proteomes" id="UP001323617"/>
    </source>
</evidence>
<comment type="caution">
    <text evidence="1">The sequence shown here is derived from an EMBL/GenBank/DDBJ whole genome shotgun (WGS) entry which is preliminary data.</text>
</comment>